<keyword evidence="2 4" id="KW-0812">Transmembrane</keyword>
<dbReference type="GO" id="GO:0035556">
    <property type="term" value="P:intracellular signal transduction"/>
    <property type="evidence" value="ECO:0007669"/>
    <property type="project" value="TreeGrafter"/>
</dbReference>
<reference evidence="4" key="1">
    <citation type="submission" date="2025-08" db="UniProtKB">
        <authorList>
            <consortium name="RefSeq"/>
        </authorList>
    </citation>
    <scope>IDENTIFICATION</scope>
    <source>
        <tissue evidence="4">Muscle</tissue>
    </source>
</reference>
<keyword evidence="2" id="KW-1133">Transmembrane helix</keyword>
<feature type="compositionally biased region" description="Basic and acidic residues" evidence="1">
    <location>
        <begin position="333"/>
        <end position="342"/>
    </location>
</feature>
<evidence type="ECO:0000313" key="4">
    <source>
        <dbReference type="RefSeq" id="XP_035871138.1"/>
    </source>
</evidence>
<dbReference type="FunCoup" id="A0A7E6CVQ3">
    <property type="interactions" value="353"/>
</dbReference>
<dbReference type="InterPro" id="IPR031393">
    <property type="entry name" value="LAX"/>
</dbReference>
<dbReference type="PANTHER" id="PTHR24091">
    <property type="entry name" value="LYMPHOCYTE TRANSMEMBRANE ADAPTER 1"/>
    <property type="match status" value="1"/>
</dbReference>
<evidence type="ECO:0000256" key="1">
    <source>
        <dbReference type="SAM" id="MobiDB-lite"/>
    </source>
</evidence>
<dbReference type="GO" id="GO:0005886">
    <property type="term" value="C:plasma membrane"/>
    <property type="evidence" value="ECO:0007669"/>
    <property type="project" value="TreeGrafter"/>
</dbReference>
<keyword evidence="3" id="KW-1185">Reference proteome</keyword>
<dbReference type="PANTHER" id="PTHR24091:SF0">
    <property type="entry name" value="LYMPHOCYTE TRANSMEMBRANE ADAPTER 1"/>
    <property type="match status" value="1"/>
</dbReference>
<dbReference type="InParanoid" id="A0A7E6CVQ3"/>
<dbReference type="GO" id="GO:0006955">
    <property type="term" value="P:immune response"/>
    <property type="evidence" value="ECO:0007669"/>
    <property type="project" value="InterPro"/>
</dbReference>
<dbReference type="GO" id="GO:0050868">
    <property type="term" value="P:negative regulation of T cell activation"/>
    <property type="evidence" value="ECO:0007669"/>
    <property type="project" value="TreeGrafter"/>
</dbReference>
<dbReference type="OrthoDB" id="9449526at2759"/>
<accession>A0A7E6CVQ3</accession>
<organism evidence="3 4">
    <name type="scientific">Phyllostomus discolor</name>
    <name type="common">pale spear-nosed bat</name>
    <dbReference type="NCBI Taxonomy" id="89673"/>
    <lineage>
        <taxon>Eukaryota</taxon>
        <taxon>Metazoa</taxon>
        <taxon>Chordata</taxon>
        <taxon>Craniata</taxon>
        <taxon>Vertebrata</taxon>
        <taxon>Euteleostomi</taxon>
        <taxon>Mammalia</taxon>
        <taxon>Eutheria</taxon>
        <taxon>Laurasiatheria</taxon>
        <taxon>Chiroptera</taxon>
        <taxon>Yangochiroptera</taxon>
        <taxon>Phyllostomidae</taxon>
        <taxon>Phyllostominae</taxon>
        <taxon>Phyllostomus</taxon>
    </lineage>
</organism>
<evidence type="ECO:0000313" key="3">
    <source>
        <dbReference type="Proteomes" id="UP000504628"/>
    </source>
</evidence>
<feature type="compositionally biased region" description="Polar residues" evidence="1">
    <location>
        <begin position="319"/>
        <end position="332"/>
    </location>
</feature>
<sequence>MTLSYHTAHPSSAFLHQAPMANPQALTPEGSIFSSLSSLPGWGMTLSFPHRDKDQSSSIISGFAGLLTILLVTAVLCILWNWNKRKKRRDPYLQVTNMFLLTLLRSRRRAKNIYDLLPRTQEELGRHRSRSIRIFSIDSLRSRNSDSPRSGHVPSQAGNVLQEHRAQTHTVRIYDNASWPQMCGNLTPSAHYVNVRAPGDHPSISSEDSRDYVNVPTAEEIAETLASPSNPPGNLPIAPELELTEEGDKGCANVSDCTSFWSLGTENNDPLSDEEGSSQTSNDYVNMAELDLRTIQRKQSQVSFQYCRDYENVPPADPNGSQCQAEEVTTSDTNHEEGRTDGEGTHVQFVMQSRRFLDLGDYVIYQPSAQTEDSQVKHEEEVSDEDSNDYETVLVTESGGGDSGQEPDTQTHGSFLIN</sequence>
<dbReference type="GO" id="GO:0050851">
    <property type="term" value="P:antigen receptor-mediated signaling pathway"/>
    <property type="evidence" value="ECO:0007669"/>
    <property type="project" value="TreeGrafter"/>
</dbReference>
<protein>
    <submittedName>
        <fullName evidence="4">Lymphocyte transmembrane adapter 1 isoform X1</fullName>
    </submittedName>
</protein>
<dbReference type="Proteomes" id="UP000504628">
    <property type="component" value="Chromosome 14"/>
</dbReference>
<dbReference type="GO" id="GO:0046649">
    <property type="term" value="P:lymphocyte activation"/>
    <property type="evidence" value="ECO:0007669"/>
    <property type="project" value="TreeGrafter"/>
</dbReference>
<proteinExistence type="predicted"/>
<feature type="region of interest" description="Disordered" evidence="1">
    <location>
        <begin position="368"/>
        <end position="418"/>
    </location>
</feature>
<evidence type="ECO:0000256" key="2">
    <source>
        <dbReference type="SAM" id="Phobius"/>
    </source>
</evidence>
<feature type="compositionally biased region" description="Polar residues" evidence="1">
    <location>
        <begin position="406"/>
        <end position="418"/>
    </location>
</feature>
<dbReference type="AlphaFoldDB" id="A0A7E6CVQ3"/>
<gene>
    <name evidence="4" type="primary">LAX1</name>
</gene>
<dbReference type="CTD" id="54900"/>
<dbReference type="GeneID" id="114512095"/>
<dbReference type="Pfam" id="PF15681">
    <property type="entry name" value="LAX"/>
    <property type="match status" value="1"/>
</dbReference>
<feature type="transmembrane region" description="Helical" evidence="2">
    <location>
        <begin position="59"/>
        <end position="82"/>
    </location>
</feature>
<dbReference type="RefSeq" id="XP_035871138.1">
    <property type="nucleotide sequence ID" value="XM_036015245.1"/>
</dbReference>
<feature type="region of interest" description="Disordered" evidence="1">
    <location>
        <begin position="311"/>
        <end position="342"/>
    </location>
</feature>
<keyword evidence="2" id="KW-0472">Membrane</keyword>
<name>A0A7E6CVQ3_9CHIR</name>